<dbReference type="HAMAP" id="MF_00934">
    <property type="entry name" value="23SrRNA_methyltr_J"/>
    <property type="match status" value="1"/>
</dbReference>
<feature type="binding site" evidence="1">
    <location>
        <position position="164"/>
    </location>
    <ligand>
        <name>S-adenosyl-L-methionine</name>
        <dbReference type="ChEBI" id="CHEBI:59789"/>
    </ligand>
</feature>
<reference evidence="3" key="1">
    <citation type="submission" date="2019-02" db="EMBL/GenBank/DDBJ databases">
        <title>Draft genome sequence of Muricauda sp. 176CP4-71.</title>
        <authorList>
            <person name="Park J.-S."/>
        </authorList>
    </citation>
    <scope>NUCLEOTIDE SEQUENCE [LARGE SCALE GENOMIC DNA]</scope>
    <source>
        <strain evidence="3">176GS2-150</strain>
    </source>
</reference>
<keyword evidence="1" id="KW-0698">rRNA processing</keyword>
<feature type="binding site" evidence="1">
    <location>
        <position position="100"/>
    </location>
    <ligand>
        <name>S-adenosyl-L-methionine</name>
        <dbReference type="ChEBI" id="CHEBI:59789"/>
    </ligand>
</feature>
<dbReference type="InterPro" id="IPR007473">
    <property type="entry name" value="RlmJ"/>
</dbReference>
<evidence type="ECO:0000313" key="2">
    <source>
        <dbReference type="EMBL" id="TAA47211.1"/>
    </source>
</evidence>
<accession>A0ABY1WR65</accession>
<keyword evidence="1" id="KW-0808">Transferase</keyword>
<feature type="site" description="Interaction with substrate rRNA" evidence="1">
    <location>
        <position position="4"/>
    </location>
</feature>
<feature type="binding site" evidence="1">
    <location>
        <position position="19"/>
    </location>
    <ligand>
        <name>S-adenosyl-L-methionine</name>
        <dbReference type="ChEBI" id="CHEBI:59789"/>
    </ligand>
</feature>
<dbReference type="Gene3D" id="3.40.50.150">
    <property type="entry name" value="Vaccinia Virus protein VP39"/>
    <property type="match status" value="1"/>
</dbReference>
<dbReference type="Pfam" id="PF04378">
    <property type="entry name" value="RsmJ"/>
    <property type="match status" value="1"/>
</dbReference>
<comment type="catalytic activity">
    <reaction evidence="1">
        <text>adenosine(2030) in 23S rRNA + S-adenosyl-L-methionine = N(6)-methyladenosine(2030) in 23S rRNA + S-adenosyl-L-homocysteine + H(+)</text>
        <dbReference type="Rhea" id="RHEA:43736"/>
        <dbReference type="Rhea" id="RHEA-COMP:10668"/>
        <dbReference type="Rhea" id="RHEA-COMP:10669"/>
        <dbReference type="ChEBI" id="CHEBI:15378"/>
        <dbReference type="ChEBI" id="CHEBI:57856"/>
        <dbReference type="ChEBI" id="CHEBI:59789"/>
        <dbReference type="ChEBI" id="CHEBI:74411"/>
        <dbReference type="ChEBI" id="CHEBI:74449"/>
        <dbReference type="EC" id="2.1.1.266"/>
    </reaction>
</comment>
<organism evidence="2 3">
    <name type="scientific">Corallincola spongiicola</name>
    <dbReference type="NCBI Taxonomy" id="2520508"/>
    <lineage>
        <taxon>Bacteria</taxon>
        <taxon>Pseudomonadati</taxon>
        <taxon>Pseudomonadota</taxon>
        <taxon>Gammaproteobacteria</taxon>
        <taxon>Alteromonadales</taxon>
        <taxon>Psychromonadaceae</taxon>
        <taxon>Corallincola</taxon>
    </lineage>
</organism>
<proteinExistence type="inferred from homology"/>
<dbReference type="Proteomes" id="UP000292544">
    <property type="component" value="Unassembled WGS sequence"/>
</dbReference>
<comment type="subunit">
    <text evidence="1">Monomer.</text>
</comment>
<keyword evidence="1" id="KW-0694">RNA-binding</keyword>
<name>A0ABY1WR65_9GAMM</name>
<dbReference type="EC" id="2.1.1.266" evidence="1"/>
<keyword evidence="1" id="KW-0949">S-adenosyl-L-methionine</keyword>
<feature type="binding site" evidence="1">
    <location>
        <begin position="143"/>
        <end position="144"/>
    </location>
    <ligand>
        <name>S-adenosyl-L-methionine</name>
        <dbReference type="ChEBI" id="CHEBI:59789"/>
    </ligand>
</feature>
<feature type="binding site" evidence="1">
    <location>
        <position position="118"/>
    </location>
    <ligand>
        <name>S-adenosyl-L-methionine</name>
        <dbReference type="ChEBI" id="CHEBI:59789"/>
    </ligand>
</feature>
<dbReference type="PANTHER" id="PTHR37426:SF1">
    <property type="entry name" value="RIBOSOMAL RNA LARGE SUBUNIT METHYLTRANSFERASE J"/>
    <property type="match status" value="1"/>
</dbReference>
<comment type="caution">
    <text evidence="2">The sequence shown here is derived from an EMBL/GenBank/DDBJ whole genome shotgun (WGS) entry which is preliminary data.</text>
</comment>
<feature type="binding site" evidence="1">
    <location>
        <position position="42"/>
    </location>
    <ligand>
        <name>S-adenosyl-L-methionine</name>
        <dbReference type="ChEBI" id="CHEBI:59789"/>
    </ligand>
</feature>
<protein>
    <recommendedName>
        <fullName evidence="1">Ribosomal RNA large subunit methyltransferase J</fullName>
        <ecNumber evidence="1">2.1.1.266</ecNumber>
    </recommendedName>
    <alternativeName>
        <fullName evidence="1">23S rRNA (adenine(2030)-N6)-methyltransferase</fullName>
    </alternativeName>
    <alternativeName>
        <fullName evidence="1">23S rRNA m6A2030 methyltransferase</fullName>
    </alternativeName>
</protein>
<evidence type="ECO:0000256" key="1">
    <source>
        <dbReference type="HAMAP-Rule" id="MF_00934"/>
    </source>
</evidence>
<dbReference type="InterPro" id="IPR029063">
    <property type="entry name" value="SAM-dependent_MTases_sf"/>
</dbReference>
<comment type="similarity">
    <text evidence="1">Belongs to the RlmJ family.</text>
</comment>
<keyword evidence="3" id="KW-1185">Reference proteome</keyword>
<dbReference type="EMBL" id="SHLY01000002">
    <property type="protein sequence ID" value="TAA47211.1"/>
    <property type="molecule type" value="Genomic_DNA"/>
</dbReference>
<evidence type="ECO:0000313" key="3">
    <source>
        <dbReference type="Proteomes" id="UP000292544"/>
    </source>
</evidence>
<dbReference type="RefSeq" id="WP_130566387.1">
    <property type="nucleotide sequence ID" value="NZ_SHLY01000002.1"/>
</dbReference>
<sequence>MLSYRHSFHAGNYADVLKHLVQVRILNYFCQKDKPFCYIDSHAGAGGYELSSDHAQQTQEYQDGIQRLWQIEGLPESLQSYLEEIRAFNGSKELIRYPGSPTIAQQILRRQDKLWLYELHPTDYKILSDHCQEDRRIRCEQSDGFQGLIAKVPPLERRAVVLMDPPYELKEDYQRCITTLIKANRRFATGCYALWYPVVARERINKMEAELVASGIRNIQLFELGQSKDTETFGMTAAGMIVINPPWTLMQEMQQCLPLLAELLGKEGHGHFRCETLVEE</sequence>
<keyword evidence="1" id="KW-0489">Methyltransferase</keyword>
<dbReference type="PANTHER" id="PTHR37426">
    <property type="entry name" value="RIBOSOMAL RNA LARGE SUBUNIT METHYLTRANSFERASE J"/>
    <property type="match status" value="1"/>
</dbReference>
<comment type="function">
    <text evidence="1">Specifically methylates the adenine in position 2030 of 23S rRNA.</text>
</comment>
<feature type="active site" description="Proton acceptor" evidence="1">
    <location>
        <position position="164"/>
    </location>
</feature>
<gene>
    <name evidence="1" type="primary">rlmJ</name>
    <name evidence="2" type="ORF">EXY25_08195</name>
</gene>
<dbReference type="SUPFAM" id="SSF53335">
    <property type="entry name" value="S-adenosyl-L-methionine-dependent methyltransferases"/>
    <property type="match status" value="1"/>
</dbReference>